<feature type="compositionally biased region" description="Pro residues" evidence="2">
    <location>
        <begin position="1058"/>
        <end position="1073"/>
    </location>
</feature>
<proteinExistence type="predicted"/>
<evidence type="ECO:0000313" key="3">
    <source>
        <dbReference type="EMBL" id="KAF1750771.1"/>
    </source>
</evidence>
<accession>A0A6A5G7R5</accession>
<name>A0A6A5G7R5_CAERE</name>
<dbReference type="KEGG" id="crq:GCK72_017322"/>
<feature type="compositionally biased region" description="Basic residues" evidence="2">
    <location>
        <begin position="945"/>
        <end position="955"/>
    </location>
</feature>
<feature type="region of interest" description="Disordered" evidence="2">
    <location>
        <begin position="618"/>
        <end position="671"/>
    </location>
</feature>
<dbReference type="AlphaFoldDB" id="A0A6A5G7R5"/>
<sequence length="1124" mass="126057">MEELTDDPEDITGTQIPVDKTDDLIQGPSTSQIDETSNESATSSGKISNPSEPLRCETCCEMAVLKVYKQKQLPNGGKIEDIFKNYCNKCEFHFGMCSKKVRGVYSYVTEEGRILTNAEKLEYFRSEKRKRSSSRPIEEKSPPPELKASSSEISTSSNGSGSSEEKDEGIEDIGDEAEEAPESPPESSGAPEGVLVEPQPKVRPPRKKAKKPLFGGKRPKTNWSSSKKKKSTTTSDSVAPVRRVTPPKKAEPKVKKEDVKKGRGRPPPKSQNSQKDIPSTSSASSSSSVFMQRPLLKPISTESSSCQTDLDMLLKSTYLQDAYNETMREGLGEQISARLKDQPLILRKQYFLMLKTIQAQAKDIAQYRELEQKYKKAVEHLQAFGRATRMNFSDELRSLRADMVERKKEFQDHETEMVSMFLREKKKYDAYKEQMSQKYEDQQLEYSLLEAKYQHLEQENVYEKERAEYFLQQMDRAKSKIYSAEERANTSERKLKDRLFLANNERCTGCDARESIRTKLMGEYADMKVEVEIAKAEKEEALKKAALFETAAMNLGKDCDAMKYESNTWKAYAERYKKDVQKLQQIIKEKEKELADKAAETPRSIATPKSVALTPIYPERITPPEDGELPATPPQGSATPTASKPVEKPVEKTLSQKVIEKKAPPPIASGFESWIPKEKLNAPPPEIPKAVSAFGVPIKTPQQKEAERPKLAPSTQPLPWETMAKTVKTSDSLAEALSRAQADAFSGNGNTPVHASKSYLEEMNRMVNVRKRVGEEVEKKSTKPSSSPAPAPKKPKPAGSSTPLPLPSHPPVPPPAAATPKYNSPGGSSTPSQKSSQGGVGSLSNLRKIPKLSEKPPQPEFAPALGLSDKSKSEDSIPGLGMDKLDEKTKEKEREELMKIKPAVIPAQKSLEKPVAQDKKQEKNPPPPTPKTTKSLPNQQQQTPPKKKNRKRPDWHKRNADNSPPLNPWRQQPSSSQQYGIQTNQQRGYQMDMSLDRPWSDSGPPQRNAGRPPNESFTSPLPWHRDNRAPPVPMQDTPFGKVPIQDFAQRQMLYRPAPQQPPQHQPPSFYPPPQHRDNNFYSSRDFSPPNHHQHHPQPRMFSPPPFGYSSQPPNNNGNPRSFYS</sequence>
<feature type="compositionally biased region" description="Low complexity" evidence="2">
    <location>
        <begin position="148"/>
        <end position="162"/>
    </location>
</feature>
<protein>
    <submittedName>
        <fullName evidence="3">Uncharacterized protein</fullName>
    </submittedName>
</protein>
<gene>
    <name evidence="3" type="ORF">GCK72_017322</name>
</gene>
<feature type="compositionally biased region" description="Basic and acidic residues" evidence="2">
    <location>
        <begin position="772"/>
        <end position="781"/>
    </location>
</feature>
<feature type="compositionally biased region" description="Low complexity" evidence="2">
    <location>
        <begin position="279"/>
        <end position="288"/>
    </location>
</feature>
<feature type="compositionally biased region" description="Basic and acidic residues" evidence="2">
    <location>
        <begin position="910"/>
        <end position="923"/>
    </location>
</feature>
<feature type="compositionally biased region" description="Basic and acidic residues" evidence="2">
    <location>
        <begin position="883"/>
        <end position="899"/>
    </location>
</feature>
<feature type="compositionally biased region" description="Polar residues" evidence="2">
    <location>
        <begin position="961"/>
        <end position="988"/>
    </location>
</feature>
<evidence type="ECO:0000256" key="2">
    <source>
        <dbReference type="SAM" id="MobiDB-lite"/>
    </source>
</evidence>
<comment type="caution">
    <text evidence="3">The sequence shown here is derived from an EMBL/GenBank/DDBJ whole genome shotgun (WGS) entry which is preliminary data.</text>
</comment>
<feature type="coiled-coil region" evidence="1">
    <location>
        <begin position="573"/>
        <end position="600"/>
    </location>
</feature>
<dbReference type="CTD" id="9826811"/>
<keyword evidence="1" id="KW-0175">Coiled coil</keyword>
<dbReference type="RefSeq" id="XP_003097623.2">
    <property type="nucleotide sequence ID" value="XM_003097575.2"/>
</dbReference>
<dbReference type="Proteomes" id="UP000483820">
    <property type="component" value="Chromosome V"/>
</dbReference>
<evidence type="ECO:0000313" key="4">
    <source>
        <dbReference type="Proteomes" id="UP000483820"/>
    </source>
</evidence>
<feature type="region of interest" description="Disordered" evidence="2">
    <location>
        <begin position="126"/>
        <end position="289"/>
    </location>
</feature>
<feature type="region of interest" description="Disordered" evidence="2">
    <location>
        <begin position="700"/>
        <end position="721"/>
    </location>
</feature>
<organism evidence="3 4">
    <name type="scientific">Caenorhabditis remanei</name>
    <name type="common">Caenorhabditis vulgaris</name>
    <dbReference type="NCBI Taxonomy" id="31234"/>
    <lineage>
        <taxon>Eukaryota</taxon>
        <taxon>Metazoa</taxon>
        <taxon>Ecdysozoa</taxon>
        <taxon>Nematoda</taxon>
        <taxon>Chromadorea</taxon>
        <taxon>Rhabditida</taxon>
        <taxon>Rhabditina</taxon>
        <taxon>Rhabditomorpha</taxon>
        <taxon>Rhabditoidea</taxon>
        <taxon>Rhabditidae</taxon>
        <taxon>Peloderinae</taxon>
        <taxon>Caenorhabditis</taxon>
    </lineage>
</organism>
<feature type="compositionally biased region" description="Pro residues" evidence="2">
    <location>
        <begin position="804"/>
        <end position="817"/>
    </location>
</feature>
<evidence type="ECO:0000256" key="1">
    <source>
        <dbReference type="SAM" id="Coils"/>
    </source>
</evidence>
<feature type="region of interest" description="Disordered" evidence="2">
    <location>
        <begin position="766"/>
        <end position="1124"/>
    </location>
</feature>
<feature type="coiled-coil region" evidence="1">
    <location>
        <begin position="396"/>
        <end position="494"/>
    </location>
</feature>
<feature type="compositionally biased region" description="Low complexity" evidence="2">
    <location>
        <begin position="931"/>
        <end position="944"/>
    </location>
</feature>
<feature type="region of interest" description="Disordered" evidence="2">
    <location>
        <begin position="1"/>
        <end position="52"/>
    </location>
</feature>
<dbReference type="GeneID" id="9826811"/>
<feature type="compositionally biased region" description="Polar residues" evidence="2">
    <location>
        <begin position="27"/>
        <end position="51"/>
    </location>
</feature>
<dbReference type="EMBL" id="WUAV01000005">
    <property type="protein sequence ID" value="KAF1750771.1"/>
    <property type="molecule type" value="Genomic_DNA"/>
</dbReference>
<feature type="compositionally biased region" description="Acidic residues" evidence="2">
    <location>
        <begin position="1"/>
        <end position="10"/>
    </location>
</feature>
<reference evidence="3 4" key="1">
    <citation type="submission" date="2019-12" db="EMBL/GenBank/DDBJ databases">
        <title>Chromosome-level assembly of the Caenorhabditis remanei genome.</title>
        <authorList>
            <person name="Teterina A.A."/>
            <person name="Willis J.H."/>
            <person name="Phillips P.C."/>
        </authorList>
    </citation>
    <scope>NUCLEOTIDE SEQUENCE [LARGE SCALE GENOMIC DNA]</scope>
    <source>
        <strain evidence="3 4">PX506</strain>
        <tissue evidence="3">Whole organism</tissue>
    </source>
</reference>
<feature type="compositionally biased region" description="Polar residues" evidence="2">
    <location>
        <begin position="821"/>
        <end position="845"/>
    </location>
</feature>
<feature type="compositionally biased region" description="Polar residues" evidence="2">
    <location>
        <begin position="1108"/>
        <end position="1124"/>
    </location>
</feature>
<feature type="compositionally biased region" description="Acidic residues" evidence="2">
    <location>
        <begin position="165"/>
        <end position="181"/>
    </location>
</feature>
<feature type="compositionally biased region" description="Basic and acidic residues" evidence="2">
    <location>
        <begin position="248"/>
        <end position="261"/>
    </location>
</feature>